<keyword evidence="2" id="KW-1133">Transmembrane helix</keyword>
<dbReference type="EMBL" id="CVMV01000023">
    <property type="protein sequence ID" value="CRG94414.1"/>
    <property type="molecule type" value="Genomic_DNA"/>
</dbReference>
<feature type="chain" id="PRO_5013062989" evidence="3">
    <location>
        <begin position="25"/>
        <end position="208"/>
    </location>
</feature>
<dbReference type="InterPro" id="IPR006389">
    <property type="entry name" value="Early_transc_mb_plasmodium"/>
</dbReference>
<dbReference type="Pfam" id="PF09716">
    <property type="entry name" value="ETRAMP"/>
    <property type="match status" value="1"/>
</dbReference>
<evidence type="ECO:0000256" key="3">
    <source>
        <dbReference type="SAM" id="SignalP"/>
    </source>
</evidence>
<dbReference type="RefSeq" id="XP_028527235.1">
    <property type="nucleotide sequence ID" value="XM_028670487.1"/>
</dbReference>
<dbReference type="GeneID" id="39730330"/>
<evidence type="ECO:0000256" key="2">
    <source>
        <dbReference type="SAM" id="Phobius"/>
    </source>
</evidence>
<organism evidence="4 5">
    <name type="scientific">Plasmodium gallinaceum</name>
    <dbReference type="NCBI Taxonomy" id="5849"/>
    <lineage>
        <taxon>Eukaryota</taxon>
        <taxon>Sar</taxon>
        <taxon>Alveolata</taxon>
        <taxon>Apicomplexa</taxon>
        <taxon>Aconoidasida</taxon>
        <taxon>Haemosporida</taxon>
        <taxon>Plasmodiidae</taxon>
        <taxon>Plasmodium</taxon>
        <taxon>Plasmodium (Haemamoeba)</taxon>
    </lineage>
</organism>
<keyword evidence="2" id="KW-0472">Membrane</keyword>
<protein>
    <submittedName>
        <fullName evidence="4">Early transcribed membrane protein</fullName>
    </submittedName>
</protein>
<accession>A0A1J1GQ67</accession>
<gene>
    <name evidence="4" type="primary">ETRAMP</name>
    <name evidence="4" type="ORF">PGAL8A_00180300</name>
</gene>
<sequence>MKILKVFYFFNLLLVINLLESCLSKVHTSNSSKNDELQKIDHILQGREKKKKIILISCLVTGLALAIASGVGISLYIKKKKGKEQREIEEEKRDEHPEYQEDEHWVKPKKPRESDLPKKKDDLSKYKHLNEFYIFLHEIQDENIEKLNKSSLFVKENMITREFAELTVEREAKQRGLILSEADKEKAISSFRKVMYLTYRDYIKSHMR</sequence>
<keyword evidence="5" id="KW-1185">Reference proteome</keyword>
<dbReference type="Proteomes" id="UP000220797">
    <property type="component" value="Unassembled WGS sequence"/>
</dbReference>
<comment type="caution">
    <text evidence="4">The sequence shown here is derived from an EMBL/GenBank/DDBJ whole genome shotgun (WGS) entry which is preliminary data.</text>
</comment>
<feature type="region of interest" description="Disordered" evidence="1">
    <location>
        <begin position="86"/>
        <end position="120"/>
    </location>
</feature>
<reference evidence="4" key="1">
    <citation type="submission" date="2015-04" db="EMBL/GenBank/DDBJ databases">
        <authorList>
            <consortium name="Pathogen Informatics"/>
        </authorList>
    </citation>
    <scope>NUCLEOTIDE SEQUENCE [LARGE SCALE GENOMIC DNA]</scope>
    <source>
        <strain evidence="4">8A</strain>
    </source>
</reference>
<dbReference type="VEuPathDB" id="PlasmoDB:PGAL8A_00180300"/>
<keyword evidence="3" id="KW-0732">Signal</keyword>
<dbReference type="AlphaFoldDB" id="A0A1J1GQ67"/>
<feature type="transmembrane region" description="Helical" evidence="2">
    <location>
        <begin position="53"/>
        <end position="77"/>
    </location>
</feature>
<dbReference type="NCBIfam" id="TIGR01495">
    <property type="entry name" value="ETRAMP"/>
    <property type="match status" value="1"/>
</dbReference>
<evidence type="ECO:0000256" key="1">
    <source>
        <dbReference type="SAM" id="MobiDB-lite"/>
    </source>
</evidence>
<evidence type="ECO:0000313" key="5">
    <source>
        <dbReference type="Proteomes" id="UP000220797"/>
    </source>
</evidence>
<name>A0A1J1GQ67_PLAGA</name>
<keyword evidence="2" id="KW-0812">Transmembrane</keyword>
<proteinExistence type="predicted"/>
<feature type="signal peptide" evidence="3">
    <location>
        <begin position="1"/>
        <end position="24"/>
    </location>
</feature>
<evidence type="ECO:0000313" key="4">
    <source>
        <dbReference type="EMBL" id="CRG94414.1"/>
    </source>
</evidence>